<evidence type="ECO:0000313" key="1">
    <source>
        <dbReference type="EMBL" id="PUA81278.1"/>
    </source>
</evidence>
<keyword evidence="2" id="KW-1185">Reference proteome</keyword>
<organism evidence="1 2">
    <name type="scientific">Nocardioides currus</name>
    <dbReference type="NCBI Taxonomy" id="2133958"/>
    <lineage>
        <taxon>Bacteria</taxon>
        <taxon>Bacillati</taxon>
        <taxon>Actinomycetota</taxon>
        <taxon>Actinomycetes</taxon>
        <taxon>Propionibacteriales</taxon>
        <taxon>Nocardioidaceae</taxon>
        <taxon>Nocardioides</taxon>
    </lineage>
</organism>
<dbReference type="SUPFAM" id="SSF55961">
    <property type="entry name" value="Bet v1-like"/>
    <property type="match status" value="1"/>
</dbReference>
<protein>
    <submittedName>
        <fullName evidence="1">Polyketide cyclase</fullName>
    </submittedName>
</protein>
<sequence length="154" mass="16942">MTDTKITVERTIQASTADVFDVLSNPERHAELDASGFVKGDIGSNRIQQVGDVFTMDMTGDHMGGDYQTENHVTGYSPNQLLAWQTAPAGQEPPGWQWVWELEAQGSDATTVRHTYDWTNVTDQDLLQKVGFPLVSQSQLEDTLANLDQAVTGS</sequence>
<dbReference type="CDD" id="cd07825">
    <property type="entry name" value="SRPBCC_7"/>
    <property type="match status" value="1"/>
</dbReference>
<dbReference type="AlphaFoldDB" id="A0A2R7YY12"/>
<evidence type="ECO:0000313" key="2">
    <source>
        <dbReference type="Proteomes" id="UP000244867"/>
    </source>
</evidence>
<proteinExistence type="predicted"/>
<accession>A0A2R7YY12</accession>
<dbReference type="Proteomes" id="UP000244867">
    <property type="component" value="Unassembled WGS sequence"/>
</dbReference>
<name>A0A2R7YY12_9ACTN</name>
<dbReference type="OrthoDB" id="6624781at2"/>
<dbReference type="EMBL" id="PYXZ01000003">
    <property type="protein sequence ID" value="PUA81278.1"/>
    <property type="molecule type" value="Genomic_DNA"/>
</dbReference>
<dbReference type="RefSeq" id="WP_108344219.1">
    <property type="nucleotide sequence ID" value="NZ_PYXZ01000003.1"/>
</dbReference>
<dbReference type="InterPro" id="IPR023393">
    <property type="entry name" value="START-like_dom_sf"/>
</dbReference>
<gene>
    <name evidence="1" type="ORF">C7S10_09635</name>
</gene>
<reference evidence="1 2" key="1">
    <citation type="submission" date="2018-03" db="EMBL/GenBank/DDBJ databases">
        <authorList>
            <person name="Keele B.F."/>
        </authorList>
    </citation>
    <scope>NUCLEOTIDE SEQUENCE [LARGE SCALE GENOMIC DNA]</scope>
    <source>
        <strain evidence="1 2">IB-3</strain>
    </source>
</reference>
<dbReference type="Gene3D" id="3.30.530.20">
    <property type="match status" value="1"/>
</dbReference>
<comment type="caution">
    <text evidence="1">The sequence shown here is derived from an EMBL/GenBank/DDBJ whole genome shotgun (WGS) entry which is preliminary data.</text>
</comment>